<dbReference type="Gene3D" id="1.10.533.10">
    <property type="entry name" value="Death Domain, Fas"/>
    <property type="match status" value="1"/>
</dbReference>
<dbReference type="Pfam" id="PF14786">
    <property type="entry name" value="Death_2"/>
    <property type="match status" value="1"/>
</dbReference>
<evidence type="ECO:0000256" key="3">
    <source>
        <dbReference type="PROSITE-ProRule" id="PRU10141"/>
    </source>
</evidence>
<evidence type="ECO:0000256" key="1">
    <source>
        <dbReference type="ARBA" id="ARBA00022741"/>
    </source>
</evidence>
<evidence type="ECO:0000313" key="5">
    <source>
        <dbReference type="EMBL" id="KAH0817282.1"/>
    </source>
</evidence>
<dbReference type="CDD" id="cd08308">
    <property type="entry name" value="Death_Tube"/>
    <property type="match status" value="1"/>
</dbReference>
<dbReference type="PROSITE" id="PS00108">
    <property type="entry name" value="PROTEIN_KINASE_ST"/>
    <property type="match status" value="1"/>
</dbReference>
<accession>A0A8J6LET8</accession>
<dbReference type="PROSITE" id="PS00107">
    <property type="entry name" value="PROTEIN_KINASE_ATP"/>
    <property type="match status" value="1"/>
</dbReference>
<dbReference type="InterPro" id="IPR000719">
    <property type="entry name" value="Prot_kinase_dom"/>
</dbReference>
<reference evidence="5" key="2">
    <citation type="submission" date="2021-08" db="EMBL/GenBank/DDBJ databases">
        <authorList>
            <person name="Eriksson T."/>
        </authorList>
    </citation>
    <scope>NUCLEOTIDE SEQUENCE</scope>
    <source>
        <strain evidence="5">Stoneville</strain>
        <tissue evidence="5">Whole head</tissue>
    </source>
</reference>
<proteinExistence type="predicted"/>
<evidence type="ECO:0000256" key="2">
    <source>
        <dbReference type="ARBA" id="ARBA00022840"/>
    </source>
</evidence>
<dbReference type="SMART" id="SM00220">
    <property type="entry name" value="S_TKc"/>
    <property type="match status" value="1"/>
</dbReference>
<gene>
    <name evidence="5" type="ORF">GEV33_005511</name>
</gene>
<dbReference type="EMBL" id="JABDTM020019880">
    <property type="protein sequence ID" value="KAH0817282.1"/>
    <property type="molecule type" value="Genomic_DNA"/>
</dbReference>
<dbReference type="PROSITE" id="PS50011">
    <property type="entry name" value="PROTEIN_KINASE_DOM"/>
    <property type="match status" value="1"/>
</dbReference>
<dbReference type="InterPro" id="IPR029397">
    <property type="entry name" value="Tube_Death"/>
</dbReference>
<protein>
    <recommendedName>
        <fullName evidence="4">Protein kinase domain-containing protein</fullName>
    </recommendedName>
</protein>
<dbReference type="GO" id="GO:0005886">
    <property type="term" value="C:plasma membrane"/>
    <property type="evidence" value="ECO:0007669"/>
    <property type="project" value="TreeGrafter"/>
</dbReference>
<reference evidence="5" key="1">
    <citation type="journal article" date="2020" name="J Insects Food Feed">
        <title>The yellow mealworm (Tenebrio molitor) genome: a resource for the emerging insects as food and feed industry.</title>
        <authorList>
            <person name="Eriksson T."/>
            <person name="Andere A."/>
            <person name="Kelstrup H."/>
            <person name="Emery V."/>
            <person name="Picard C."/>
        </authorList>
    </citation>
    <scope>NUCLEOTIDE SEQUENCE</scope>
    <source>
        <strain evidence="5">Stoneville</strain>
        <tissue evidence="5">Whole head</tissue>
    </source>
</reference>
<dbReference type="Gene3D" id="1.10.510.10">
    <property type="entry name" value="Transferase(Phosphotransferase) domain 1"/>
    <property type="match status" value="1"/>
</dbReference>
<dbReference type="InterPro" id="IPR008271">
    <property type="entry name" value="Ser/Thr_kinase_AS"/>
</dbReference>
<dbReference type="SUPFAM" id="SSF47986">
    <property type="entry name" value="DEATH domain"/>
    <property type="match status" value="1"/>
</dbReference>
<dbReference type="InterPro" id="IPR017441">
    <property type="entry name" value="Protein_kinase_ATP_BS"/>
</dbReference>
<dbReference type="InterPro" id="IPR011009">
    <property type="entry name" value="Kinase-like_dom_sf"/>
</dbReference>
<dbReference type="GO" id="GO:0005524">
    <property type="term" value="F:ATP binding"/>
    <property type="evidence" value="ECO:0007669"/>
    <property type="project" value="UniProtKB-UniRule"/>
</dbReference>
<dbReference type="GO" id="GO:0004672">
    <property type="term" value="F:protein kinase activity"/>
    <property type="evidence" value="ECO:0007669"/>
    <property type="project" value="InterPro"/>
</dbReference>
<evidence type="ECO:0000313" key="6">
    <source>
        <dbReference type="Proteomes" id="UP000719412"/>
    </source>
</evidence>
<sequence length="534" mass="59212">MEPSLEMRKLPSSLTAELVQILELQESWKKLMAIIPKTLLKDNYKCDVDLNNPARYRSEHFHVVEDASMRHKKYCADILLREWGTCGKVRPSLGHLKYLLEKAELFRAADFVAVDVLKQGPPSRPEKGPAAPVLFNSEELKDTEIVRIEKLLDAMDYPSSAIEKITRNNSICTNINYSTKEAAKVIPKIIVHESPDVEEPGPPSFSVPIVVQNERVKSEPDMIQFSTSTVAASDTNLPNLSSLLSNETSVVTSEEVTSSNNIPAVVENMSSEQNVDVNRPNLSSLLKESDDSESNFNVPVLSELSTTSSSESSSNYPALSQLIDSSDSKSTSSKSSLPAFGQLVDDSAKISRSCGSPLPNLSLNTPLPHFTYGELEHATDNFDETPLDQKGRFLGAGAFGKVYLAVGLFGKPVAVKKMLLENEEVVRVNDTVTKQFINEVENLSKYKHENLVSLLGYSCDGATYCILYEYVPGGSLKDKLQKHELIWTERLYVAIGTVRAISYLHTAYATPLIHRDIKTANILLDYTKKPKVFF</sequence>
<dbReference type="Proteomes" id="UP000719412">
    <property type="component" value="Unassembled WGS sequence"/>
</dbReference>
<evidence type="ECO:0000259" key="4">
    <source>
        <dbReference type="PROSITE" id="PS50011"/>
    </source>
</evidence>
<dbReference type="PANTHER" id="PTHR27001">
    <property type="entry name" value="OS01G0253100 PROTEIN"/>
    <property type="match status" value="1"/>
</dbReference>
<dbReference type="Gene3D" id="3.30.200.20">
    <property type="entry name" value="Phosphorylase Kinase, domain 1"/>
    <property type="match status" value="1"/>
</dbReference>
<keyword evidence="1 3" id="KW-0547">Nucleotide-binding</keyword>
<dbReference type="SUPFAM" id="SSF56112">
    <property type="entry name" value="Protein kinase-like (PK-like)"/>
    <property type="match status" value="1"/>
</dbReference>
<feature type="domain" description="Protein kinase" evidence="4">
    <location>
        <begin position="388"/>
        <end position="534"/>
    </location>
</feature>
<dbReference type="InterPro" id="IPR011029">
    <property type="entry name" value="DEATH-like_dom_sf"/>
</dbReference>
<keyword evidence="6" id="KW-1185">Reference proteome</keyword>
<dbReference type="PANTHER" id="PTHR27001:SF931">
    <property type="entry name" value="OS11G0664100 PROTEIN"/>
    <property type="match status" value="1"/>
</dbReference>
<organism evidence="5 6">
    <name type="scientific">Tenebrio molitor</name>
    <name type="common">Yellow mealworm beetle</name>
    <dbReference type="NCBI Taxonomy" id="7067"/>
    <lineage>
        <taxon>Eukaryota</taxon>
        <taxon>Metazoa</taxon>
        <taxon>Ecdysozoa</taxon>
        <taxon>Arthropoda</taxon>
        <taxon>Hexapoda</taxon>
        <taxon>Insecta</taxon>
        <taxon>Pterygota</taxon>
        <taxon>Neoptera</taxon>
        <taxon>Endopterygota</taxon>
        <taxon>Coleoptera</taxon>
        <taxon>Polyphaga</taxon>
        <taxon>Cucujiformia</taxon>
        <taxon>Tenebrionidae</taxon>
        <taxon>Tenebrio</taxon>
    </lineage>
</organism>
<keyword evidence="2 3" id="KW-0067">ATP-binding</keyword>
<dbReference type="Pfam" id="PF00069">
    <property type="entry name" value="Pkinase"/>
    <property type="match status" value="1"/>
</dbReference>
<comment type="caution">
    <text evidence="5">The sequence shown here is derived from an EMBL/GenBank/DDBJ whole genome shotgun (WGS) entry which is preliminary data.</text>
</comment>
<name>A0A8J6LET8_TENMO</name>
<dbReference type="AlphaFoldDB" id="A0A8J6LET8"/>
<feature type="binding site" evidence="3">
    <location>
        <position position="417"/>
    </location>
    <ligand>
        <name>ATP</name>
        <dbReference type="ChEBI" id="CHEBI:30616"/>
    </ligand>
</feature>